<dbReference type="Proteomes" id="UP000823928">
    <property type="component" value="Unassembled WGS sequence"/>
</dbReference>
<feature type="non-terminal residue" evidence="7">
    <location>
        <position position="1"/>
    </location>
</feature>
<dbReference type="SMART" id="SM01230">
    <property type="entry name" value="Gln-synt_C"/>
    <property type="match status" value="1"/>
</dbReference>
<evidence type="ECO:0000259" key="6">
    <source>
        <dbReference type="PROSITE" id="PS51987"/>
    </source>
</evidence>
<dbReference type="InterPro" id="IPR027303">
    <property type="entry name" value="Gln_synth_gly_rich_site"/>
</dbReference>
<dbReference type="InterPro" id="IPR008146">
    <property type="entry name" value="Gln_synth_cat_dom"/>
</dbReference>
<dbReference type="PROSITE" id="PS00181">
    <property type="entry name" value="GLNA_ATP"/>
    <property type="match status" value="1"/>
</dbReference>
<sequence length="264" mass="29499">FDIEASHHENSAGQHEVDFKYTDILTAADNVVTFKIAVKAIAAKHNLHATFMPKPIYGVNGSGMHCNISLFKDGKNAFYDENTDSQLSDIAKYSIGGMLKHVKSITAILNPTVNSYKRLVPGYEAPVYLAWSLANRSALLRVPAKRGNATRVELRSPDPSCNPYLAFAAILEACLDGVRNKIDPPAPVESNIYKLTTKERKKQRIDALPGSLAEALEQLDKSLVGPAALGEHVFHEFMSAKRKEWDSFRTYVSQWEIDRYLERF</sequence>
<keyword evidence="2" id="KW-0436">Ligase</keyword>
<comment type="cofactor">
    <cofactor evidence="1">
        <name>Mg(2+)</name>
        <dbReference type="ChEBI" id="CHEBI:18420"/>
    </cofactor>
</comment>
<reference evidence="7" key="1">
    <citation type="submission" date="2020-10" db="EMBL/GenBank/DDBJ databases">
        <authorList>
            <person name="Gilroy R."/>
        </authorList>
    </citation>
    <scope>NUCLEOTIDE SEQUENCE</scope>
    <source>
        <strain evidence="7">6276</strain>
    </source>
</reference>
<gene>
    <name evidence="7" type="ORF">IAC10_06640</name>
</gene>
<feature type="domain" description="GS catalytic" evidence="6">
    <location>
        <begin position="1"/>
        <end position="264"/>
    </location>
</feature>
<dbReference type="Pfam" id="PF00120">
    <property type="entry name" value="Gln-synt_C"/>
    <property type="match status" value="1"/>
</dbReference>
<dbReference type="PANTHER" id="PTHR43785:SF12">
    <property type="entry name" value="TYPE-1 GLUTAMINE SYNTHETASE 2"/>
    <property type="match status" value="1"/>
</dbReference>
<dbReference type="EMBL" id="DVIU01000135">
    <property type="protein sequence ID" value="HIS36291.1"/>
    <property type="molecule type" value="Genomic_DNA"/>
</dbReference>
<reference evidence="7" key="2">
    <citation type="journal article" date="2021" name="PeerJ">
        <title>Extensive microbial diversity within the chicken gut microbiome revealed by metagenomics and culture.</title>
        <authorList>
            <person name="Gilroy R."/>
            <person name="Ravi A."/>
            <person name="Getino M."/>
            <person name="Pursley I."/>
            <person name="Horton D.L."/>
            <person name="Alikhan N.F."/>
            <person name="Baker D."/>
            <person name="Gharbi K."/>
            <person name="Hall N."/>
            <person name="Watson M."/>
            <person name="Adriaenssens E.M."/>
            <person name="Foster-Nyarko E."/>
            <person name="Jarju S."/>
            <person name="Secka A."/>
            <person name="Antonio M."/>
            <person name="Oren A."/>
            <person name="Chaudhuri R.R."/>
            <person name="La Ragione R."/>
            <person name="Hildebrand F."/>
            <person name="Pallen M.J."/>
        </authorList>
    </citation>
    <scope>NUCLEOTIDE SEQUENCE</scope>
    <source>
        <strain evidence="7">6276</strain>
    </source>
</reference>
<dbReference type="SUPFAM" id="SSF55931">
    <property type="entry name" value="Glutamine synthetase/guanido kinase"/>
    <property type="match status" value="1"/>
</dbReference>
<evidence type="ECO:0000256" key="1">
    <source>
        <dbReference type="ARBA" id="ARBA00001946"/>
    </source>
</evidence>
<dbReference type="PANTHER" id="PTHR43785">
    <property type="entry name" value="GAMMA-GLUTAMYLPUTRESCINE SYNTHETASE"/>
    <property type="match status" value="1"/>
</dbReference>
<keyword evidence="3" id="KW-0460">Magnesium</keyword>
<evidence type="ECO:0000256" key="3">
    <source>
        <dbReference type="ARBA" id="ARBA00022842"/>
    </source>
</evidence>
<evidence type="ECO:0000256" key="4">
    <source>
        <dbReference type="PROSITE-ProRule" id="PRU01331"/>
    </source>
</evidence>
<proteinExistence type="inferred from homology"/>
<comment type="similarity">
    <text evidence="4 5">Belongs to the glutamine synthetase family.</text>
</comment>
<evidence type="ECO:0000313" key="7">
    <source>
        <dbReference type="EMBL" id="HIS36291.1"/>
    </source>
</evidence>
<accession>A0A9D1JMU1</accession>
<evidence type="ECO:0000256" key="5">
    <source>
        <dbReference type="RuleBase" id="RU000384"/>
    </source>
</evidence>
<evidence type="ECO:0000313" key="8">
    <source>
        <dbReference type="Proteomes" id="UP000823928"/>
    </source>
</evidence>
<dbReference type="InterPro" id="IPR014746">
    <property type="entry name" value="Gln_synth/guanido_kin_cat_dom"/>
</dbReference>
<protein>
    <submittedName>
        <fullName evidence="7">Glutamine synthetase</fullName>
    </submittedName>
</protein>
<dbReference type="GO" id="GO:0006542">
    <property type="term" value="P:glutamine biosynthetic process"/>
    <property type="evidence" value="ECO:0007669"/>
    <property type="project" value="TreeGrafter"/>
</dbReference>
<dbReference type="AlphaFoldDB" id="A0A9D1JMU1"/>
<dbReference type="PROSITE" id="PS51987">
    <property type="entry name" value="GS_CATALYTIC"/>
    <property type="match status" value="1"/>
</dbReference>
<dbReference type="Gene3D" id="3.30.590.10">
    <property type="entry name" value="Glutamine synthetase/guanido kinase, catalytic domain"/>
    <property type="match status" value="1"/>
</dbReference>
<dbReference type="GO" id="GO:0004356">
    <property type="term" value="F:glutamine synthetase activity"/>
    <property type="evidence" value="ECO:0007669"/>
    <property type="project" value="InterPro"/>
</dbReference>
<evidence type="ECO:0000256" key="2">
    <source>
        <dbReference type="ARBA" id="ARBA00022598"/>
    </source>
</evidence>
<comment type="caution">
    <text evidence="7">The sequence shown here is derived from an EMBL/GenBank/DDBJ whole genome shotgun (WGS) entry which is preliminary data.</text>
</comment>
<name>A0A9D1JMU1_9BACT</name>
<organism evidence="7 8">
    <name type="scientific">Candidatus Scatousia excrementigallinarum</name>
    <dbReference type="NCBI Taxonomy" id="2840935"/>
    <lineage>
        <taxon>Bacteria</taxon>
        <taxon>Candidatus Scatousia</taxon>
    </lineage>
</organism>